<dbReference type="Pfam" id="PF13858">
    <property type="entry name" value="DUF4199"/>
    <property type="match status" value="1"/>
</dbReference>
<name>A3XMA1_LEEBM</name>
<gene>
    <name evidence="2" type="ORF">MED217_07921</name>
</gene>
<keyword evidence="3" id="KW-1185">Reference proteome</keyword>
<dbReference type="HOGENOM" id="CLU_124415_0_0_10"/>
<dbReference type="GO" id="GO:0005840">
    <property type="term" value="C:ribosome"/>
    <property type="evidence" value="ECO:0007669"/>
    <property type="project" value="UniProtKB-KW"/>
</dbReference>
<evidence type="ECO:0000313" key="2">
    <source>
        <dbReference type="EMBL" id="EAQ49316.1"/>
    </source>
</evidence>
<keyword evidence="2" id="KW-0687">Ribonucleoprotein</keyword>
<sequence length="185" mass="20466">MYIYKLNPLLMEEQKLTTGKVALTYGGLLGLLTIILAVVLYVTNSLLDQNWMTAAVSFLIMIACISYGQKVYRNGNGGFMDLKDALKVGVGIALIGAILGALYNYVFLTVIEPGFTELIIEKQRETMINSQPNMTEAQIDQAMEFAGKFSQPWVQSSFQIVAGIFFGFIISLISGLILKRNNPHQ</sequence>
<keyword evidence="1" id="KW-1133">Transmembrane helix</keyword>
<dbReference type="AlphaFoldDB" id="A3XMA1"/>
<keyword evidence="1" id="KW-0812">Transmembrane</keyword>
<protein>
    <submittedName>
        <fullName evidence="2">50S ribosomal protein L31</fullName>
    </submittedName>
</protein>
<organism evidence="2 3">
    <name type="scientific">Leeuwenhoekiella blandensis (strain CECT 7118 / CCUG 51940 / KCTC 22103 / MED217)</name>
    <name type="common">Flavobacterium sp. (strain MED217)</name>
    <dbReference type="NCBI Taxonomy" id="398720"/>
    <lineage>
        <taxon>Bacteria</taxon>
        <taxon>Pseudomonadati</taxon>
        <taxon>Bacteroidota</taxon>
        <taxon>Flavobacteriia</taxon>
        <taxon>Flavobacteriales</taxon>
        <taxon>Flavobacteriaceae</taxon>
        <taxon>Leeuwenhoekiella</taxon>
    </lineage>
</organism>
<keyword evidence="1" id="KW-0472">Membrane</keyword>
<accession>A3XMA1</accession>
<reference evidence="2 3" key="1">
    <citation type="journal article" date="2007" name="Nature">
        <title>Light stimulates growth of proteorhodopsin-containing marine Flavobacteria.</title>
        <authorList>
            <person name="Gomez-Consarnau L."/>
            <person name="Gonzalez J.M."/>
            <person name="Coll-Llado M."/>
            <person name="Gourdon P."/>
            <person name="Pascher T."/>
            <person name="Neutze R."/>
            <person name="Pedros-Alio C."/>
            <person name="Pinhassi J."/>
        </authorList>
    </citation>
    <scope>NUCLEOTIDE SEQUENCE [LARGE SCALE GENOMIC DNA]</scope>
    <source>
        <strain evidence="2 3">MED217</strain>
    </source>
</reference>
<dbReference type="STRING" id="398720.MED217_07921"/>
<dbReference type="InterPro" id="IPR025250">
    <property type="entry name" value="DUF4199"/>
</dbReference>
<dbReference type="EMBL" id="AANC01000005">
    <property type="protein sequence ID" value="EAQ49316.1"/>
    <property type="molecule type" value="Genomic_DNA"/>
</dbReference>
<feature type="transmembrane region" description="Helical" evidence="1">
    <location>
        <begin position="88"/>
        <end position="108"/>
    </location>
</feature>
<proteinExistence type="predicted"/>
<evidence type="ECO:0000313" key="3">
    <source>
        <dbReference type="Proteomes" id="UP000001601"/>
    </source>
</evidence>
<dbReference type="OrthoDB" id="1122768at2"/>
<dbReference type="eggNOG" id="ENOG5031WK9">
    <property type="taxonomic scope" value="Bacteria"/>
</dbReference>
<dbReference type="Proteomes" id="UP000001601">
    <property type="component" value="Unassembled WGS sequence"/>
</dbReference>
<feature type="transmembrane region" description="Helical" evidence="1">
    <location>
        <begin position="49"/>
        <end position="67"/>
    </location>
</feature>
<evidence type="ECO:0000256" key="1">
    <source>
        <dbReference type="SAM" id="Phobius"/>
    </source>
</evidence>
<keyword evidence="2" id="KW-0689">Ribosomal protein</keyword>
<feature type="transmembrane region" description="Helical" evidence="1">
    <location>
        <begin position="21"/>
        <end position="43"/>
    </location>
</feature>
<comment type="caution">
    <text evidence="2">The sequence shown here is derived from an EMBL/GenBank/DDBJ whole genome shotgun (WGS) entry which is preliminary data.</text>
</comment>
<feature type="transmembrane region" description="Helical" evidence="1">
    <location>
        <begin position="158"/>
        <end position="178"/>
    </location>
</feature>